<dbReference type="EMBL" id="OE842114">
    <property type="protein sequence ID" value="CAD7598646.1"/>
    <property type="molecule type" value="Genomic_DNA"/>
</dbReference>
<protein>
    <submittedName>
        <fullName evidence="1">Uncharacterized protein</fullName>
    </submittedName>
</protein>
<proteinExistence type="predicted"/>
<name>A0A7R9PMX2_TIMGE</name>
<accession>A0A7R9PMX2</accession>
<dbReference type="AlphaFoldDB" id="A0A7R9PMX2"/>
<organism evidence="1">
    <name type="scientific">Timema genevievae</name>
    <name type="common">Walking stick</name>
    <dbReference type="NCBI Taxonomy" id="629358"/>
    <lineage>
        <taxon>Eukaryota</taxon>
        <taxon>Metazoa</taxon>
        <taxon>Ecdysozoa</taxon>
        <taxon>Arthropoda</taxon>
        <taxon>Hexapoda</taxon>
        <taxon>Insecta</taxon>
        <taxon>Pterygota</taxon>
        <taxon>Neoptera</taxon>
        <taxon>Polyneoptera</taxon>
        <taxon>Phasmatodea</taxon>
        <taxon>Timematodea</taxon>
        <taxon>Timematoidea</taxon>
        <taxon>Timematidae</taxon>
        <taxon>Timema</taxon>
    </lineage>
</organism>
<evidence type="ECO:0000313" key="1">
    <source>
        <dbReference type="EMBL" id="CAD7598646.1"/>
    </source>
</evidence>
<sequence>MCVLSLWQDLLLQKRDIWALSPPPPRPSLINECLGRTYSLTLRSPILVALPAIPDKKNLFVVQSAVAHTEHVQLPAVAILVTSLRWERLNIEEVNPHLRGGRVENHLGKTSPVHPTEIRTSISPSSAVELNTTSALANYATEAGIWKVESKGSEPPFAWRKSGKPFRKNHSQFTRPRFELRSPRPRHFSALADHATEEKPPPVYPNEIRTSISPSSAVELNTTSALANYATEAIVLEMSPSPTIPLHLLCYTSVLAYVVLTDSSQLTSDGFKKLPDQIIRVEQERDRVNQLREFYKDRAGYIYFAIFFSLVQICDRAVLTLPPPDKEAPMP</sequence>
<gene>
    <name evidence="1" type="ORF">TGEB3V08_LOCUS7139</name>
</gene>
<reference evidence="1" key="1">
    <citation type="submission" date="2020-11" db="EMBL/GenBank/DDBJ databases">
        <authorList>
            <person name="Tran Van P."/>
        </authorList>
    </citation>
    <scope>NUCLEOTIDE SEQUENCE</scope>
</reference>